<dbReference type="PROSITE" id="PS50173">
    <property type="entry name" value="UMUC"/>
    <property type="match status" value="1"/>
</dbReference>
<dbReference type="InterPro" id="IPR001126">
    <property type="entry name" value="UmuC"/>
</dbReference>
<dbReference type="Gene3D" id="3.40.1170.60">
    <property type="match status" value="1"/>
</dbReference>
<dbReference type="GO" id="GO:0003684">
    <property type="term" value="F:damaged DNA binding"/>
    <property type="evidence" value="ECO:0007669"/>
    <property type="project" value="InterPro"/>
</dbReference>
<dbReference type="KEGG" id="mcob:NCTC10184_00075"/>
<keyword evidence="3" id="KW-0808">Transferase</keyword>
<dbReference type="CDD" id="cd03586">
    <property type="entry name" value="PolY_Pol_IV_kappa"/>
    <property type="match status" value="1"/>
</dbReference>
<protein>
    <submittedName>
        <fullName evidence="3">DNA polymerase IV</fullName>
        <ecNumber evidence="3">2.7.7.7</ecNumber>
    </submittedName>
</protein>
<evidence type="ECO:0000313" key="3">
    <source>
        <dbReference type="EMBL" id="VEU77861.1"/>
    </source>
</evidence>
<dbReference type="SUPFAM" id="SSF100879">
    <property type="entry name" value="Lesion bypass DNA polymerase (Y-family), little finger domain"/>
    <property type="match status" value="1"/>
</dbReference>
<sequence length="424" mass="48592">MPKTKTIFHIDCDSFFVSAHRTINPSLIGKPVLIGRRNRHSIATSISYELKNKGVKVGWPLYMIFNVEPKAIVVEPDYNLYSELSTKIFNYIEQKYADKIEIFSIDECWIDVTNFLGESDPITLAYGIQKDIAQKFKVPISIGVSYNKFLAKMATNLAKPNGVRMITQKNFKELIWPLDLSEFFGIGKATLPKLNAIGVYKIGDLAKLEYNSPEVYAIMHTTGDRIIKQAQGLGDDDLKSPQNAKSISADFTFFHGEMNNEEEIIDIIKTLTRKIVTKARNRDYVTNSVGVTVRKMDRTWDGKNLKLTDYTNDYDDILENILRAFNSFWNGELIRGVGVKLNHILPIEDVGQQLKLFETSRVKTQKMLQKMQVNEQVTKVKQVIRGLNRQSNDKIFLTGKDFLRDKTYSKNNIKFKSEDEKSKE</sequence>
<dbReference type="InterPro" id="IPR022880">
    <property type="entry name" value="DNApol_IV"/>
</dbReference>
<comment type="similarity">
    <text evidence="1">Belongs to the DNA polymerase type-Y family.</text>
</comment>
<dbReference type="Pfam" id="PF00817">
    <property type="entry name" value="IMS"/>
    <property type="match status" value="1"/>
</dbReference>
<dbReference type="PANTHER" id="PTHR11076">
    <property type="entry name" value="DNA REPAIR POLYMERASE UMUC / TRANSFERASE FAMILY MEMBER"/>
    <property type="match status" value="1"/>
</dbReference>
<dbReference type="Proteomes" id="UP000290876">
    <property type="component" value="Chromosome"/>
</dbReference>
<dbReference type="GO" id="GO:0003887">
    <property type="term" value="F:DNA-directed DNA polymerase activity"/>
    <property type="evidence" value="ECO:0007669"/>
    <property type="project" value="UniProtKB-EC"/>
</dbReference>
<dbReference type="RefSeq" id="WP_129622722.1">
    <property type="nucleotide sequence ID" value="NZ_LR215043.1"/>
</dbReference>
<dbReference type="GO" id="GO:0042276">
    <property type="term" value="P:error-prone translesion synthesis"/>
    <property type="evidence" value="ECO:0007669"/>
    <property type="project" value="TreeGrafter"/>
</dbReference>
<dbReference type="Pfam" id="PF11799">
    <property type="entry name" value="IMS_C"/>
    <property type="match status" value="1"/>
</dbReference>
<name>A0A449B9K4_9BACT</name>
<dbReference type="Pfam" id="PF11798">
    <property type="entry name" value="IMS_HHH"/>
    <property type="match status" value="1"/>
</dbReference>
<dbReference type="EC" id="2.7.7.7" evidence="3"/>
<dbReference type="OrthoDB" id="9808813at2"/>
<keyword evidence="4" id="KW-1185">Reference proteome</keyword>
<dbReference type="PANTHER" id="PTHR11076:SF33">
    <property type="entry name" value="DNA POLYMERASE KAPPA"/>
    <property type="match status" value="1"/>
</dbReference>
<dbReference type="InterPro" id="IPR017961">
    <property type="entry name" value="DNA_pol_Y-fam_little_finger"/>
</dbReference>
<dbReference type="Gene3D" id="1.10.150.20">
    <property type="entry name" value="5' to 3' exonuclease, C-terminal subdomain"/>
    <property type="match status" value="1"/>
</dbReference>
<evidence type="ECO:0000313" key="4">
    <source>
        <dbReference type="Proteomes" id="UP000290876"/>
    </source>
</evidence>
<evidence type="ECO:0000259" key="2">
    <source>
        <dbReference type="PROSITE" id="PS50173"/>
    </source>
</evidence>
<dbReference type="SUPFAM" id="SSF56672">
    <property type="entry name" value="DNA/RNA polymerases"/>
    <property type="match status" value="1"/>
</dbReference>
<keyword evidence="3" id="KW-0548">Nucleotidyltransferase</keyword>
<gene>
    <name evidence="3" type="primary">dinP</name>
    <name evidence="3" type="ORF">NCTC10184_00075</name>
</gene>
<dbReference type="GO" id="GO:0005829">
    <property type="term" value="C:cytosol"/>
    <property type="evidence" value="ECO:0007669"/>
    <property type="project" value="TreeGrafter"/>
</dbReference>
<dbReference type="Gene3D" id="3.30.70.270">
    <property type="match status" value="1"/>
</dbReference>
<dbReference type="InterPro" id="IPR050116">
    <property type="entry name" value="DNA_polymerase-Y"/>
</dbReference>
<dbReference type="AlphaFoldDB" id="A0A449B9K4"/>
<accession>A0A449B9K4</accession>
<dbReference type="InterPro" id="IPR043502">
    <property type="entry name" value="DNA/RNA_pol_sf"/>
</dbReference>
<proteinExistence type="inferred from homology"/>
<reference evidence="3 4" key="1">
    <citation type="submission" date="2019-01" db="EMBL/GenBank/DDBJ databases">
        <authorList>
            <consortium name="Pathogen Informatics"/>
        </authorList>
    </citation>
    <scope>NUCLEOTIDE SEQUENCE [LARGE SCALE GENOMIC DNA]</scope>
    <source>
        <strain evidence="3 4">NCTC10184</strain>
    </source>
</reference>
<dbReference type="EMBL" id="LR215043">
    <property type="protein sequence ID" value="VEU77861.1"/>
    <property type="molecule type" value="Genomic_DNA"/>
</dbReference>
<dbReference type="InterPro" id="IPR024728">
    <property type="entry name" value="PolY_HhH_motif"/>
</dbReference>
<organism evidence="3 4">
    <name type="scientific">Mycoplasmopsis columbinasalis</name>
    <dbReference type="NCBI Taxonomy" id="114880"/>
    <lineage>
        <taxon>Bacteria</taxon>
        <taxon>Bacillati</taxon>
        <taxon>Mycoplasmatota</taxon>
        <taxon>Mycoplasmoidales</taxon>
        <taxon>Metamycoplasmataceae</taxon>
        <taxon>Mycoplasmopsis</taxon>
    </lineage>
</organism>
<dbReference type="GO" id="GO:0009432">
    <property type="term" value="P:SOS response"/>
    <property type="evidence" value="ECO:0007669"/>
    <property type="project" value="TreeGrafter"/>
</dbReference>
<dbReference type="InterPro" id="IPR043128">
    <property type="entry name" value="Rev_trsase/Diguanyl_cyclase"/>
</dbReference>
<feature type="domain" description="UmuC" evidence="2">
    <location>
        <begin position="7"/>
        <end position="187"/>
    </location>
</feature>
<evidence type="ECO:0000256" key="1">
    <source>
        <dbReference type="ARBA" id="ARBA00010945"/>
    </source>
</evidence>
<dbReference type="Gene3D" id="3.30.1490.100">
    <property type="entry name" value="DNA polymerase, Y-family, little finger domain"/>
    <property type="match status" value="1"/>
</dbReference>
<dbReference type="GO" id="GO:0006281">
    <property type="term" value="P:DNA repair"/>
    <property type="evidence" value="ECO:0007669"/>
    <property type="project" value="InterPro"/>
</dbReference>
<dbReference type="InterPro" id="IPR036775">
    <property type="entry name" value="DNA_pol_Y-fam_lit_finger_sf"/>
</dbReference>